<reference evidence="1 2" key="1">
    <citation type="submission" date="2018-06" db="EMBL/GenBank/DDBJ databases">
        <authorList>
            <consortium name="Pathogen Informatics"/>
            <person name="Doyle S."/>
        </authorList>
    </citation>
    <scope>NUCLEOTIDE SEQUENCE [LARGE SCALE GENOMIC DNA]</scope>
    <source>
        <strain evidence="1 2">NCTC11112</strain>
    </source>
</reference>
<gene>
    <name evidence="1" type="ORF">NCTC11112_00516</name>
</gene>
<evidence type="ECO:0000313" key="2">
    <source>
        <dbReference type="Proteomes" id="UP000254817"/>
    </source>
</evidence>
<dbReference type="AlphaFoldDB" id="A0A376MI28"/>
<sequence>MGEYYWIVARAILSKGAIIPNGSIMGASSFLNKAYLE</sequence>
<organism evidence="1 2">
    <name type="scientific">Escherichia coli</name>
    <dbReference type="NCBI Taxonomy" id="562"/>
    <lineage>
        <taxon>Bacteria</taxon>
        <taxon>Pseudomonadati</taxon>
        <taxon>Pseudomonadota</taxon>
        <taxon>Gammaproteobacteria</taxon>
        <taxon>Enterobacterales</taxon>
        <taxon>Enterobacteriaceae</taxon>
        <taxon>Escherichia</taxon>
    </lineage>
</organism>
<name>A0A376MI28_ECOLX</name>
<dbReference type="Proteomes" id="UP000254817">
    <property type="component" value="Unassembled WGS sequence"/>
</dbReference>
<evidence type="ECO:0000313" key="1">
    <source>
        <dbReference type="EMBL" id="STG50118.1"/>
    </source>
</evidence>
<dbReference type="EMBL" id="UGAW01000001">
    <property type="protein sequence ID" value="STG50118.1"/>
    <property type="molecule type" value="Genomic_DNA"/>
</dbReference>
<proteinExistence type="predicted"/>
<protein>
    <submittedName>
        <fullName evidence="1">Uncharacterized protein</fullName>
    </submittedName>
</protein>
<accession>A0A376MI28</accession>